<feature type="coiled-coil region" evidence="1">
    <location>
        <begin position="69"/>
        <end position="96"/>
    </location>
</feature>
<gene>
    <name evidence="2" type="ORF">H8876_02600</name>
</gene>
<name>A0A923ND10_9FIRM</name>
<comment type="caution">
    <text evidence="2">The sequence shown here is derived from an EMBL/GenBank/DDBJ whole genome shotgun (WGS) entry which is preliminary data.</text>
</comment>
<dbReference type="RefSeq" id="WP_249286398.1">
    <property type="nucleotide sequence ID" value="NZ_JACRWC010000039.1"/>
</dbReference>
<keyword evidence="1" id="KW-0175">Coiled coil</keyword>
<dbReference type="Proteomes" id="UP000644115">
    <property type="component" value="Unassembled WGS sequence"/>
</dbReference>
<evidence type="ECO:0000313" key="2">
    <source>
        <dbReference type="EMBL" id="MBC5998891.1"/>
    </source>
</evidence>
<protein>
    <submittedName>
        <fullName evidence="2">Uncharacterized protein</fullName>
    </submittedName>
</protein>
<dbReference type="EMBL" id="JACRWC010000039">
    <property type="protein sequence ID" value="MBC5998891.1"/>
    <property type="molecule type" value="Genomic_DNA"/>
</dbReference>
<organism evidence="2 3">
    <name type="scientific">Lentihominibacter faecis</name>
    <dbReference type="NCBI Taxonomy" id="2764712"/>
    <lineage>
        <taxon>Bacteria</taxon>
        <taxon>Bacillati</taxon>
        <taxon>Bacillota</taxon>
        <taxon>Clostridia</taxon>
        <taxon>Peptostreptococcales</taxon>
        <taxon>Anaerovoracaceae</taxon>
        <taxon>Lentihominibacter</taxon>
    </lineage>
</organism>
<evidence type="ECO:0000256" key="1">
    <source>
        <dbReference type="SAM" id="Coils"/>
    </source>
</evidence>
<proteinExistence type="predicted"/>
<dbReference type="AlphaFoldDB" id="A0A923ND10"/>
<evidence type="ECO:0000313" key="3">
    <source>
        <dbReference type="Proteomes" id="UP000644115"/>
    </source>
</evidence>
<reference evidence="2" key="1">
    <citation type="submission" date="2020-08" db="EMBL/GenBank/DDBJ databases">
        <authorList>
            <person name="Liu C."/>
            <person name="Sun Q."/>
        </authorList>
    </citation>
    <scope>NUCLEOTIDE SEQUENCE</scope>
    <source>
        <strain evidence="2">BX16</strain>
    </source>
</reference>
<sequence>MRDLKDLLTRVKQEHLDRLGSIRRELKMLPPGRLEALQQHGRIYYYQNAQARRRGITRKPELVRQLARKRYLLEERKILQHNLKEIERALEKCESCGMNGILQKLPERISQLPRQYFYKKRRSRKYDKNPAYPENLVYATNGGEMVRSKSEQSIGNMLEEYGIDYSYDRRVDGHLYYADFTIYCRDGSKIIWEHFGLMDSDEDYHKKALWRMEDYRRQGWRQWRDLIYTFEEDVRDPRDLREIVEEFLLPRVM</sequence>
<accession>A0A923ND10</accession>
<keyword evidence="3" id="KW-1185">Reference proteome</keyword>